<dbReference type="InterPro" id="IPR002048">
    <property type="entry name" value="EF_hand_dom"/>
</dbReference>
<dbReference type="STRING" id="988480.A0A075ATH2"/>
<proteinExistence type="predicted"/>
<evidence type="ECO:0000259" key="5">
    <source>
        <dbReference type="PROSITE" id="PS50222"/>
    </source>
</evidence>
<dbReference type="InterPro" id="IPR011992">
    <property type="entry name" value="EF-hand-dom_pair"/>
</dbReference>
<evidence type="ECO:0000256" key="2">
    <source>
        <dbReference type="ARBA" id="ARBA00022737"/>
    </source>
</evidence>
<feature type="domain" description="EF-hand" evidence="5">
    <location>
        <begin position="94"/>
        <end position="129"/>
    </location>
</feature>
<reference evidence="7" key="3">
    <citation type="submission" date="2018-08" db="EMBL/GenBank/DDBJ databases">
        <title>Leveraging single-cell genomics to expand the Fungal Tree of Life.</title>
        <authorList>
            <consortium name="DOE Joint Genome Institute"/>
            <person name="Ahrendt S.R."/>
            <person name="Quandt C.A."/>
            <person name="Ciobanu D."/>
            <person name="Clum A."/>
            <person name="Salamov A."/>
            <person name="Andreopoulos B."/>
            <person name="Cheng J.-F."/>
            <person name="Woyke T."/>
            <person name="Pelin A."/>
            <person name="Henrissat B."/>
            <person name="Reynolds N."/>
            <person name="Benny G.L."/>
            <person name="Smith M.E."/>
            <person name="James T.Y."/>
            <person name="Grigoriev I.V."/>
        </authorList>
    </citation>
    <scope>NUCLEOTIDE SEQUENCE</scope>
    <source>
        <strain evidence="7">CSF55</strain>
    </source>
</reference>
<keyword evidence="4" id="KW-0460">Magnesium</keyword>
<dbReference type="Proteomes" id="UP000281549">
    <property type="component" value="Unassembled WGS sequence"/>
</dbReference>
<feature type="domain" description="EF-hand" evidence="5">
    <location>
        <begin position="135"/>
        <end position="170"/>
    </location>
</feature>
<protein>
    <submittedName>
        <fullName evidence="6 7">EF-hand</fullName>
    </submittedName>
</protein>
<gene>
    <name evidence="6" type="ORF">O9G_000316</name>
    <name evidence="7" type="ORF">ROZALSC1DRAFT_30038</name>
</gene>
<keyword evidence="8" id="KW-1185">Reference proteome</keyword>
<dbReference type="HOGENOM" id="CLU_061288_6_0_1"/>
<evidence type="ECO:0000313" key="9">
    <source>
        <dbReference type="Proteomes" id="UP000281549"/>
    </source>
</evidence>
<sequence>MGNAYSAFTREQLDEYEECTFFTRKEIIKLHRLFVDLTGGNKALSKLEFVHLPMLIHNPFKERIHNIFCTDEQNQTINFDDFLDFLSSFSPEASKDVKAFTAFKIFDYDDDGYIGRDDIRQVLRSTVSNELVEGEIELVINKIFEEVDIDGDEKISPVEFEQILSRSPDFTGY</sequence>
<dbReference type="Proteomes" id="UP000030755">
    <property type="component" value="Unassembled WGS sequence"/>
</dbReference>
<dbReference type="InterPro" id="IPR018247">
    <property type="entry name" value="EF_Hand_1_Ca_BS"/>
</dbReference>
<dbReference type="PANTHER" id="PTHR45791">
    <property type="entry name" value="CALCIUM AND INTEGRIN BINDING FAMILY MEMBER 2"/>
    <property type="match status" value="1"/>
</dbReference>
<dbReference type="Gene3D" id="1.10.238.10">
    <property type="entry name" value="EF-hand"/>
    <property type="match status" value="2"/>
</dbReference>
<dbReference type="PROSITE" id="PS50222">
    <property type="entry name" value="EF_HAND_2"/>
    <property type="match status" value="2"/>
</dbReference>
<evidence type="ECO:0000313" key="6">
    <source>
        <dbReference type="EMBL" id="EPZ31837.1"/>
    </source>
</evidence>
<evidence type="ECO:0000256" key="3">
    <source>
        <dbReference type="ARBA" id="ARBA00022837"/>
    </source>
</evidence>
<dbReference type="Pfam" id="PF13499">
    <property type="entry name" value="EF-hand_7"/>
    <property type="match status" value="1"/>
</dbReference>
<dbReference type="PROSITE" id="PS00018">
    <property type="entry name" value="EF_HAND_1"/>
    <property type="match status" value="1"/>
</dbReference>
<dbReference type="AlphaFoldDB" id="A0A075ATH2"/>
<evidence type="ECO:0000256" key="1">
    <source>
        <dbReference type="ARBA" id="ARBA00022723"/>
    </source>
</evidence>
<reference evidence="9" key="2">
    <citation type="journal article" date="2018" name="Nat. Microbiol.">
        <title>Leveraging single-cell genomics to expand the fungal tree of life.</title>
        <authorList>
            <person name="Ahrendt S.R."/>
            <person name="Quandt C.A."/>
            <person name="Ciobanu D."/>
            <person name="Clum A."/>
            <person name="Salamov A."/>
            <person name="Andreopoulos B."/>
            <person name="Cheng J.F."/>
            <person name="Woyke T."/>
            <person name="Pelin A."/>
            <person name="Henrissat B."/>
            <person name="Reynolds N.K."/>
            <person name="Benny G.L."/>
            <person name="Smith M.E."/>
            <person name="James T.Y."/>
            <person name="Grigoriev I.V."/>
        </authorList>
    </citation>
    <scope>NUCLEOTIDE SEQUENCE [LARGE SCALE GENOMIC DNA]</scope>
    <source>
        <strain evidence="9">CSF55</strain>
    </source>
</reference>
<dbReference type="GO" id="GO:0000287">
    <property type="term" value="F:magnesium ion binding"/>
    <property type="evidence" value="ECO:0007669"/>
    <property type="project" value="TreeGrafter"/>
</dbReference>
<dbReference type="SUPFAM" id="SSF47473">
    <property type="entry name" value="EF-hand"/>
    <property type="match status" value="1"/>
</dbReference>
<dbReference type="EMBL" id="KE561209">
    <property type="protein sequence ID" value="EPZ31837.1"/>
    <property type="molecule type" value="Genomic_DNA"/>
</dbReference>
<dbReference type="GO" id="GO:0005509">
    <property type="term" value="F:calcium ion binding"/>
    <property type="evidence" value="ECO:0007669"/>
    <property type="project" value="InterPro"/>
</dbReference>
<dbReference type="OrthoDB" id="191686at2759"/>
<keyword evidence="1" id="KW-0479">Metal-binding</keyword>
<organism evidence="6 8">
    <name type="scientific">Rozella allomycis (strain CSF55)</name>
    <dbReference type="NCBI Taxonomy" id="988480"/>
    <lineage>
        <taxon>Eukaryota</taxon>
        <taxon>Fungi</taxon>
        <taxon>Fungi incertae sedis</taxon>
        <taxon>Cryptomycota</taxon>
        <taxon>Cryptomycota incertae sedis</taxon>
        <taxon>Rozella</taxon>
    </lineage>
</organism>
<dbReference type="OMA" id="RDIKAWY"/>
<dbReference type="FunFam" id="1.10.238.10:FF:000035">
    <property type="entry name" value="Calcium and integrin-binding family member 2"/>
    <property type="match status" value="1"/>
</dbReference>
<dbReference type="EMBL" id="ML005517">
    <property type="protein sequence ID" value="RKP18249.1"/>
    <property type="molecule type" value="Genomic_DNA"/>
</dbReference>
<evidence type="ECO:0000313" key="8">
    <source>
        <dbReference type="Proteomes" id="UP000030755"/>
    </source>
</evidence>
<reference evidence="6 8" key="1">
    <citation type="journal article" date="2013" name="Curr. Biol.">
        <title>Shared signatures of parasitism and phylogenomics unite Cryptomycota and microsporidia.</title>
        <authorList>
            <person name="James T.Y."/>
            <person name="Pelin A."/>
            <person name="Bonen L."/>
            <person name="Ahrendt S."/>
            <person name="Sain D."/>
            <person name="Corradi N."/>
            <person name="Stajich J.E."/>
        </authorList>
    </citation>
    <scope>NUCLEOTIDE SEQUENCE [LARGE SCALE GENOMIC DNA]</scope>
    <source>
        <strain evidence="6">CSF55</strain>
        <strain evidence="6">CSF55</strain>
    </source>
</reference>
<dbReference type="CDD" id="cd00051">
    <property type="entry name" value="EFh"/>
    <property type="match status" value="1"/>
</dbReference>
<name>A0A075ATH2_ROZAC</name>
<dbReference type="SMART" id="SM00054">
    <property type="entry name" value="EFh"/>
    <property type="match status" value="2"/>
</dbReference>
<evidence type="ECO:0000313" key="7">
    <source>
        <dbReference type="EMBL" id="RKP18249.1"/>
    </source>
</evidence>
<keyword evidence="2" id="KW-0677">Repeat</keyword>
<dbReference type="PANTHER" id="PTHR45791:SF1">
    <property type="entry name" value="CALCIUM AND INTEGRIN BINDING FAMILY MEMBER 1"/>
    <property type="match status" value="1"/>
</dbReference>
<keyword evidence="3" id="KW-0106">Calcium</keyword>
<evidence type="ECO:0000256" key="4">
    <source>
        <dbReference type="ARBA" id="ARBA00022842"/>
    </source>
</evidence>
<dbReference type="InterPro" id="IPR051433">
    <property type="entry name" value="CIBP"/>
</dbReference>
<accession>A0A075ATH2</accession>